<dbReference type="SUPFAM" id="SSF53178">
    <property type="entry name" value="Peptidyl-tRNA hydrolase-like"/>
    <property type="match status" value="1"/>
</dbReference>
<accession>A0A3B1DQ03</accession>
<dbReference type="NCBIfam" id="TIGR00447">
    <property type="entry name" value="pth"/>
    <property type="match status" value="1"/>
</dbReference>
<comment type="similarity">
    <text evidence="5">Belongs to the PTH family.</text>
</comment>
<dbReference type="InterPro" id="IPR001328">
    <property type="entry name" value="Pept_tRNA_hydro"/>
</dbReference>
<sequence length="190" mass="20857">MKLVVGLGNPGSAYAETKHNVGFCVLDAFAQQHQLNFSADKRQAQVCRGICDGPDGSIDFFLVKPQTFMNLSGRAVSALLHYYKIPLSNLILIYDDLDLEPGRLRIKKQGGAGGHRGVASVIEHVASKDFLRLKIGIGRDPRVETADYVLSRFRSADKKKVFGALEDALEALPLLLDDKVLEAMNRFNAA</sequence>
<dbReference type="PANTHER" id="PTHR17224">
    <property type="entry name" value="PEPTIDYL-TRNA HYDROLASE"/>
    <property type="match status" value="1"/>
</dbReference>
<dbReference type="AlphaFoldDB" id="A0A3B1DQ03"/>
<evidence type="ECO:0000256" key="3">
    <source>
        <dbReference type="ARBA" id="ARBA00022801"/>
    </source>
</evidence>
<dbReference type="GO" id="GO:0000049">
    <property type="term" value="F:tRNA binding"/>
    <property type="evidence" value="ECO:0007669"/>
    <property type="project" value="UniProtKB-KW"/>
</dbReference>
<dbReference type="CDD" id="cd00462">
    <property type="entry name" value="PTH"/>
    <property type="match status" value="1"/>
</dbReference>
<dbReference type="FunFam" id="3.40.50.1470:FF:000001">
    <property type="entry name" value="Peptidyl-tRNA hydrolase"/>
    <property type="match status" value="1"/>
</dbReference>
<dbReference type="Pfam" id="PF01195">
    <property type="entry name" value="Pept_tRNA_hydro"/>
    <property type="match status" value="1"/>
</dbReference>
<dbReference type="HAMAP" id="MF_00083">
    <property type="entry name" value="Pept_tRNA_hydro_bact"/>
    <property type="match status" value="1"/>
</dbReference>
<keyword evidence="3 6" id="KW-0378">Hydrolase</keyword>
<reference evidence="6" key="1">
    <citation type="submission" date="2018-06" db="EMBL/GenBank/DDBJ databases">
        <authorList>
            <person name="Zhirakovskaya E."/>
        </authorList>
    </citation>
    <scope>NUCLEOTIDE SEQUENCE</scope>
</reference>
<dbReference type="EC" id="3.1.1.29" evidence="1"/>
<dbReference type="PANTHER" id="PTHR17224:SF1">
    <property type="entry name" value="PEPTIDYL-TRNA HYDROLASE"/>
    <property type="match status" value="1"/>
</dbReference>
<evidence type="ECO:0000256" key="5">
    <source>
        <dbReference type="ARBA" id="ARBA00038063"/>
    </source>
</evidence>
<evidence type="ECO:0000256" key="2">
    <source>
        <dbReference type="ARBA" id="ARBA00022555"/>
    </source>
</evidence>
<organism evidence="6">
    <name type="scientific">hydrothermal vent metagenome</name>
    <dbReference type="NCBI Taxonomy" id="652676"/>
    <lineage>
        <taxon>unclassified sequences</taxon>
        <taxon>metagenomes</taxon>
        <taxon>ecological metagenomes</taxon>
    </lineage>
</organism>
<dbReference type="InterPro" id="IPR036416">
    <property type="entry name" value="Pept_tRNA_hydro_sf"/>
</dbReference>
<evidence type="ECO:0000256" key="4">
    <source>
        <dbReference type="ARBA" id="ARBA00022884"/>
    </source>
</evidence>
<dbReference type="Gene3D" id="3.40.50.1470">
    <property type="entry name" value="Peptidyl-tRNA hydrolase"/>
    <property type="match status" value="1"/>
</dbReference>
<dbReference type="InterPro" id="IPR018171">
    <property type="entry name" value="Pept_tRNA_hydro_CS"/>
</dbReference>
<keyword evidence="2" id="KW-0820">tRNA-binding</keyword>
<proteinExistence type="inferred from homology"/>
<dbReference type="EMBL" id="UOGF01000063">
    <property type="protein sequence ID" value="VAX30737.1"/>
    <property type="molecule type" value="Genomic_DNA"/>
</dbReference>
<protein>
    <recommendedName>
        <fullName evidence="1">peptidyl-tRNA hydrolase</fullName>
        <ecNumber evidence="1">3.1.1.29</ecNumber>
    </recommendedName>
</protein>
<dbReference type="GO" id="GO:0004045">
    <property type="term" value="F:peptidyl-tRNA hydrolase activity"/>
    <property type="evidence" value="ECO:0007669"/>
    <property type="project" value="UniProtKB-EC"/>
</dbReference>
<evidence type="ECO:0000313" key="6">
    <source>
        <dbReference type="EMBL" id="VAX30737.1"/>
    </source>
</evidence>
<dbReference type="PROSITE" id="PS01195">
    <property type="entry name" value="PEPT_TRNA_HYDROL_1"/>
    <property type="match status" value="1"/>
</dbReference>
<evidence type="ECO:0000256" key="1">
    <source>
        <dbReference type="ARBA" id="ARBA00013260"/>
    </source>
</evidence>
<name>A0A3B1DQ03_9ZZZZ</name>
<gene>
    <name evidence="6" type="ORF">MNBD_NITROSPIRAE01-2024</name>
</gene>
<keyword evidence="4" id="KW-0694">RNA-binding</keyword>